<dbReference type="EMBL" id="JPDN02000062">
    <property type="protein sequence ID" value="PON20730.1"/>
    <property type="molecule type" value="Genomic_DNA"/>
</dbReference>
<dbReference type="InterPro" id="IPR042432">
    <property type="entry name" value="Coa1_fungi"/>
</dbReference>
<evidence type="ECO:0000313" key="5">
    <source>
        <dbReference type="Proteomes" id="UP000236546"/>
    </source>
</evidence>
<dbReference type="Proteomes" id="UP000054821">
    <property type="component" value="Unassembled WGS sequence"/>
</dbReference>
<dbReference type="AlphaFoldDB" id="A0A0W7VAH6"/>
<reference evidence="3" key="3">
    <citation type="submission" date="2017-08" db="EMBL/GenBank/DDBJ databases">
        <title>Trichoderma gamsii strain T6085, whole genome shotgun sequencing project.</title>
        <authorList>
            <person name="Baroncelli R."/>
        </authorList>
    </citation>
    <scope>NUCLEOTIDE SEQUENCE</scope>
    <source>
        <strain evidence="3">T6085</strain>
    </source>
</reference>
<organism evidence="2 5">
    <name type="scientific">Trichoderma gamsii</name>
    <dbReference type="NCBI Taxonomy" id="398673"/>
    <lineage>
        <taxon>Eukaryota</taxon>
        <taxon>Fungi</taxon>
        <taxon>Dikarya</taxon>
        <taxon>Ascomycota</taxon>
        <taxon>Pezizomycotina</taxon>
        <taxon>Sordariomycetes</taxon>
        <taxon>Hypocreomycetidae</taxon>
        <taxon>Hypocreales</taxon>
        <taxon>Hypocreaceae</taxon>
        <taxon>Trichoderma</taxon>
    </lineage>
</organism>
<feature type="compositionally biased region" description="Low complexity" evidence="1">
    <location>
        <begin position="25"/>
        <end position="41"/>
    </location>
</feature>
<evidence type="ECO:0000256" key="1">
    <source>
        <dbReference type="SAM" id="MobiDB-lite"/>
    </source>
</evidence>
<evidence type="ECO:0000313" key="3">
    <source>
        <dbReference type="EMBL" id="PON20730.1"/>
    </source>
</evidence>
<dbReference type="RefSeq" id="XP_018656549.1">
    <property type="nucleotide sequence ID" value="XM_018810234.1"/>
</dbReference>
<dbReference type="GeneID" id="29990317"/>
<dbReference type="GO" id="GO:0005743">
    <property type="term" value="C:mitochondrial inner membrane"/>
    <property type="evidence" value="ECO:0007669"/>
    <property type="project" value="TreeGrafter"/>
</dbReference>
<dbReference type="STRING" id="398673.A0A0W7VAH6"/>
<proteinExistence type="predicted"/>
<evidence type="ECO:0000313" key="2">
    <source>
        <dbReference type="EMBL" id="PNP41061.1"/>
    </source>
</evidence>
<dbReference type="PANTHER" id="PTHR28523">
    <property type="entry name" value="CYTOCHROME C OXIDASE ASSEMBLY FACTOR 1"/>
    <property type="match status" value="1"/>
</dbReference>
<sequence>MISQIARRRLLAVASRRVSSRCSANSRAVAQRRTVTTTTTPAPKPGDGPLMSRRADRELPDVGEVSNGWRRTFPIFVLLVAVSSVAIFNYQKTSSPIIASTLYALRTSPKGNALLGDEIYFKHQIPWISGQMNQVKGRIDVSFSVKGSKTSGVMRFASHRPSSKSLFKTTVWNLTLEDGTVVDLLDGEDPFRGLLGGESEGDSGLLSEEDVAELQTKGFRQQGALNR</sequence>
<dbReference type="EMBL" id="MTYH01000059">
    <property type="protein sequence ID" value="PNP41061.1"/>
    <property type="molecule type" value="Genomic_DNA"/>
</dbReference>
<dbReference type="OrthoDB" id="2100652at2759"/>
<reference evidence="2 5" key="2">
    <citation type="submission" date="2017-02" db="EMBL/GenBank/DDBJ databases">
        <title>Genomes of Trichoderma spp. with biocontrol activity.</title>
        <authorList>
            <person name="Gardiner D."/>
            <person name="Kazan K."/>
            <person name="Vos C."/>
            <person name="Harvey P."/>
        </authorList>
    </citation>
    <scope>NUCLEOTIDE SEQUENCE [LARGE SCALE GENOMIC DNA]</scope>
    <source>
        <strain evidence="2 5">A5MH</strain>
    </source>
</reference>
<protein>
    <submittedName>
        <fullName evidence="3">Cytochrome oxidase assembly</fullName>
    </submittedName>
</protein>
<evidence type="ECO:0000313" key="4">
    <source>
        <dbReference type="Proteomes" id="UP000054821"/>
    </source>
</evidence>
<comment type="caution">
    <text evidence="2">The sequence shown here is derived from an EMBL/GenBank/DDBJ whole genome shotgun (WGS) entry which is preliminary data.</text>
</comment>
<dbReference type="Pfam" id="PF08695">
    <property type="entry name" value="Coa1"/>
    <property type="match status" value="1"/>
</dbReference>
<dbReference type="InterPro" id="IPR014807">
    <property type="entry name" value="Coa1"/>
</dbReference>
<reference evidence="3 4" key="1">
    <citation type="journal article" date="2016" name="Genome Announc.">
        <title>Draft Whole-Genome Sequence of Trichoderma gamsii T6085, a Promising Biocontrol Agent of Fusarium Head Blight on Wheat.</title>
        <authorList>
            <person name="Baroncelli R."/>
            <person name="Zapparata A."/>
            <person name="Piaggeschi G."/>
            <person name="Sarrocco S."/>
            <person name="Vannacci G."/>
        </authorList>
    </citation>
    <scope>NUCLEOTIDE SEQUENCE [LARGE SCALE GENOMIC DNA]</scope>
    <source>
        <strain evidence="3 4">T6085</strain>
    </source>
</reference>
<gene>
    <name evidence="3" type="ORF">TGAM01_v210420</name>
    <name evidence="2" type="ORF">TGAMA5MH_06931</name>
</gene>
<accession>A0A0W7VAH6</accession>
<name>A0A0W7VAH6_9HYPO</name>
<dbReference type="Proteomes" id="UP000236546">
    <property type="component" value="Unassembled WGS sequence"/>
</dbReference>
<dbReference type="PANTHER" id="PTHR28523:SF1">
    <property type="entry name" value="CYTOCHROME C OXIDASE ASSEMBLY FACTOR 1"/>
    <property type="match status" value="1"/>
</dbReference>
<dbReference type="GO" id="GO:0033617">
    <property type="term" value="P:mitochondrial respiratory chain complex IV assembly"/>
    <property type="evidence" value="ECO:0007669"/>
    <property type="project" value="InterPro"/>
</dbReference>
<keyword evidence="4" id="KW-1185">Reference proteome</keyword>
<feature type="region of interest" description="Disordered" evidence="1">
    <location>
        <begin position="25"/>
        <end position="54"/>
    </location>
</feature>